<keyword evidence="3" id="KW-1185">Reference proteome</keyword>
<gene>
    <name evidence="2" type="ORF">llap_8957</name>
</gene>
<keyword evidence="1" id="KW-0812">Transmembrane</keyword>
<dbReference type="AlphaFoldDB" id="A0A2I0U3R8"/>
<dbReference type="EMBL" id="KZ506214">
    <property type="protein sequence ID" value="PKU40740.1"/>
    <property type="molecule type" value="Genomic_DNA"/>
</dbReference>
<evidence type="ECO:0000256" key="1">
    <source>
        <dbReference type="SAM" id="Phobius"/>
    </source>
</evidence>
<name>A0A2I0U3R8_LIMLA</name>
<evidence type="ECO:0000313" key="3">
    <source>
        <dbReference type="Proteomes" id="UP000233556"/>
    </source>
</evidence>
<feature type="transmembrane region" description="Helical" evidence="1">
    <location>
        <begin position="46"/>
        <end position="66"/>
    </location>
</feature>
<sequence length="84" mass="9372">MQEQRCLPLARVHLIYFNLDSLVYLFIVSGFFSGVAFGQLWSSGLLILDIPVAKTLVVDLGFLLMFSARGSRVSLCLFAKHHLA</sequence>
<organism evidence="2 3">
    <name type="scientific">Limosa lapponica baueri</name>
    <dbReference type="NCBI Taxonomy" id="1758121"/>
    <lineage>
        <taxon>Eukaryota</taxon>
        <taxon>Metazoa</taxon>
        <taxon>Chordata</taxon>
        <taxon>Craniata</taxon>
        <taxon>Vertebrata</taxon>
        <taxon>Euteleostomi</taxon>
        <taxon>Archelosauria</taxon>
        <taxon>Archosauria</taxon>
        <taxon>Dinosauria</taxon>
        <taxon>Saurischia</taxon>
        <taxon>Theropoda</taxon>
        <taxon>Coelurosauria</taxon>
        <taxon>Aves</taxon>
        <taxon>Neognathae</taxon>
        <taxon>Neoaves</taxon>
        <taxon>Charadriiformes</taxon>
        <taxon>Scolopacidae</taxon>
        <taxon>Limosa</taxon>
    </lineage>
</organism>
<keyword evidence="1" id="KW-0472">Membrane</keyword>
<reference evidence="3" key="2">
    <citation type="submission" date="2017-12" db="EMBL/GenBank/DDBJ databases">
        <title>Genome sequence of the Bar-tailed Godwit (Limosa lapponica baueri).</title>
        <authorList>
            <person name="Lima N.C.B."/>
            <person name="Parody-Merino A.M."/>
            <person name="Battley P.F."/>
            <person name="Fidler A.E."/>
            <person name="Prosdocimi F."/>
        </authorList>
    </citation>
    <scope>NUCLEOTIDE SEQUENCE [LARGE SCALE GENOMIC DNA]</scope>
</reference>
<proteinExistence type="predicted"/>
<protein>
    <submittedName>
        <fullName evidence="2">Uncharacterized protein</fullName>
    </submittedName>
</protein>
<feature type="transmembrane region" description="Helical" evidence="1">
    <location>
        <begin position="21"/>
        <end position="40"/>
    </location>
</feature>
<reference evidence="3" key="1">
    <citation type="submission" date="2017-11" db="EMBL/GenBank/DDBJ databases">
        <authorList>
            <person name="Lima N.C."/>
            <person name="Parody-Merino A.M."/>
            <person name="Battley P.F."/>
            <person name="Fidler A.E."/>
            <person name="Prosdocimi F."/>
        </authorList>
    </citation>
    <scope>NUCLEOTIDE SEQUENCE [LARGE SCALE GENOMIC DNA]</scope>
</reference>
<dbReference type="Proteomes" id="UP000233556">
    <property type="component" value="Unassembled WGS sequence"/>
</dbReference>
<evidence type="ECO:0000313" key="2">
    <source>
        <dbReference type="EMBL" id="PKU40740.1"/>
    </source>
</evidence>
<keyword evidence="1" id="KW-1133">Transmembrane helix</keyword>
<accession>A0A2I0U3R8</accession>